<dbReference type="Proteomes" id="UP000682733">
    <property type="component" value="Unassembled WGS sequence"/>
</dbReference>
<dbReference type="Proteomes" id="UP000681722">
    <property type="component" value="Unassembled WGS sequence"/>
</dbReference>
<protein>
    <submittedName>
        <fullName evidence="1">Uncharacterized protein</fullName>
    </submittedName>
</protein>
<comment type="caution">
    <text evidence="1">The sequence shown here is derived from an EMBL/GenBank/DDBJ whole genome shotgun (WGS) entry which is preliminary data.</text>
</comment>
<dbReference type="Proteomes" id="UP000663829">
    <property type="component" value="Unassembled WGS sequence"/>
</dbReference>
<feature type="non-terminal residue" evidence="1">
    <location>
        <position position="1"/>
    </location>
</feature>
<reference evidence="1" key="1">
    <citation type="submission" date="2021-02" db="EMBL/GenBank/DDBJ databases">
        <authorList>
            <person name="Nowell W R."/>
        </authorList>
    </citation>
    <scope>NUCLEOTIDE SEQUENCE</scope>
</reference>
<proteinExistence type="predicted"/>
<organism evidence="1 5">
    <name type="scientific">Didymodactylos carnosus</name>
    <dbReference type="NCBI Taxonomy" id="1234261"/>
    <lineage>
        <taxon>Eukaryota</taxon>
        <taxon>Metazoa</taxon>
        <taxon>Spiralia</taxon>
        <taxon>Gnathifera</taxon>
        <taxon>Rotifera</taxon>
        <taxon>Eurotatoria</taxon>
        <taxon>Bdelloidea</taxon>
        <taxon>Philodinida</taxon>
        <taxon>Philodinidae</taxon>
        <taxon>Didymodactylos</taxon>
    </lineage>
</organism>
<evidence type="ECO:0000313" key="1">
    <source>
        <dbReference type="EMBL" id="CAF0857364.1"/>
    </source>
</evidence>
<name>A0A813WUD4_9BILA</name>
<dbReference type="OrthoDB" id="9975440at2759"/>
<dbReference type="EMBL" id="CAJNOK010035128">
    <property type="protein sequence ID" value="CAF1510394.1"/>
    <property type="molecule type" value="Genomic_DNA"/>
</dbReference>
<gene>
    <name evidence="1" type="ORF">GPM918_LOCUS6400</name>
    <name evidence="2" type="ORF">OVA965_LOCUS37346</name>
    <name evidence="3" type="ORF">SRO942_LOCUS6400</name>
    <name evidence="4" type="ORF">TMI583_LOCUS38420</name>
</gene>
<evidence type="ECO:0000313" key="4">
    <source>
        <dbReference type="EMBL" id="CAF4298283.1"/>
    </source>
</evidence>
<dbReference type="EMBL" id="CAJNOQ010000984">
    <property type="protein sequence ID" value="CAF0857364.1"/>
    <property type="molecule type" value="Genomic_DNA"/>
</dbReference>
<dbReference type="EMBL" id="CAJOBA010057198">
    <property type="protein sequence ID" value="CAF4298283.1"/>
    <property type="molecule type" value="Genomic_DNA"/>
</dbReference>
<dbReference type="EMBL" id="CAJOBC010000984">
    <property type="protein sequence ID" value="CAF3645066.1"/>
    <property type="molecule type" value="Genomic_DNA"/>
</dbReference>
<sequence length="128" mass="14736">NTMKYLLIVFTAGILFLMIKIGVSDGTLVKQPDNPSSLETSNSYLDNDIDDENNDYYLSMHKKATPSSQLIPQPLRRHHLKFGVLGKRYSRYGSLGKRNNDDDDSSQEWMMPSYGIRYRRRPQYGLLG</sequence>
<dbReference type="Proteomes" id="UP000677228">
    <property type="component" value="Unassembled WGS sequence"/>
</dbReference>
<accession>A0A813WUD4</accession>
<dbReference type="AlphaFoldDB" id="A0A813WUD4"/>
<evidence type="ECO:0000313" key="5">
    <source>
        <dbReference type="Proteomes" id="UP000663829"/>
    </source>
</evidence>
<keyword evidence="5" id="KW-1185">Reference proteome</keyword>
<evidence type="ECO:0000313" key="2">
    <source>
        <dbReference type="EMBL" id="CAF1510394.1"/>
    </source>
</evidence>
<evidence type="ECO:0000313" key="3">
    <source>
        <dbReference type="EMBL" id="CAF3645066.1"/>
    </source>
</evidence>